<evidence type="ECO:0000313" key="2">
    <source>
        <dbReference type="EMBL" id="CAG6393361.1"/>
    </source>
</evidence>
<reference evidence="2" key="1">
    <citation type="submission" date="2021-05" db="EMBL/GenBank/DDBJ databases">
        <authorList>
            <person name="Arsene-Ploetze F."/>
        </authorList>
    </citation>
    <scope>NUCLEOTIDE SEQUENCE</scope>
    <source>
        <strain evidence="2">DSM 42138</strain>
    </source>
</reference>
<dbReference type="GO" id="GO:0004519">
    <property type="term" value="F:endonuclease activity"/>
    <property type="evidence" value="ECO:0007669"/>
    <property type="project" value="UniProtKB-KW"/>
</dbReference>
<evidence type="ECO:0000313" key="3">
    <source>
        <dbReference type="Proteomes" id="UP001152519"/>
    </source>
</evidence>
<keyword evidence="2" id="KW-0540">Nuclease</keyword>
<accession>A0A9W4GQA9</accession>
<dbReference type="CDD" id="cd00085">
    <property type="entry name" value="HNHc"/>
    <property type="match status" value="1"/>
</dbReference>
<gene>
    <name evidence="2" type="ORF">SCOCK_20392</name>
</gene>
<proteinExistence type="predicted"/>
<organism evidence="2 3">
    <name type="scientific">Actinacidiphila cocklensis</name>
    <dbReference type="NCBI Taxonomy" id="887465"/>
    <lineage>
        <taxon>Bacteria</taxon>
        <taxon>Bacillati</taxon>
        <taxon>Actinomycetota</taxon>
        <taxon>Actinomycetes</taxon>
        <taxon>Kitasatosporales</taxon>
        <taxon>Streptomycetaceae</taxon>
        <taxon>Actinacidiphila</taxon>
    </lineage>
</organism>
<keyword evidence="3" id="KW-1185">Reference proteome</keyword>
<evidence type="ECO:0000259" key="1">
    <source>
        <dbReference type="SMART" id="SM00507"/>
    </source>
</evidence>
<dbReference type="AlphaFoldDB" id="A0A9W4GQA9"/>
<dbReference type="SMART" id="SM00507">
    <property type="entry name" value="HNHc"/>
    <property type="match status" value="1"/>
</dbReference>
<feature type="domain" description="HNH nuclease" evidence="1">
    <location>
        <begin position="143"/>
        <end position="199"/>
    </location>
</feature>
<name>A0A9W4GQA9_9ACTN</name>
<dbReference type="InterPro" id="IPR003615">
    <property type="entry name" value="HNH_nuc"/>
</dbReference>
<dbReference type="Gene3D" id="1.10.30.50">
    <property type="match status" value="1"/>
</dbReference>
<comment type="caution">
    <text evidence="2">The sequence shown here is derived from an EMBL/GenBank/DDBJ whole genome shotgun (WGS) entry which is preliminary data.</text>
</comment>
<keyword evidence="2" id="KW-0255">Endonuclease</keyword>
<dbReference type="Proteomes" id="UP001152519">
    <property type="component" value="Unassembled WGS sequence"/>
</dbReference>
<sequence>MPASPYTKERLSEAVASSRTLSEAMVKLGVDPKNASRRKYLRSRLRALQIGTSHLEREGTRWSRDDLAAAVSASTSMYGVLRFLGLDAVGGQHTHISRRVRALGISTAHFTASHRVPGGVRKRAAEVLVELNPHRSRRVPGAQLKRALRDAGVRERCALCGMEPYWQGRALALEVDHVDGDWRNNRRENLRLLCPNCHSTTDTYRGRRR</sequence>
<keyword evidence="2" id="KW-0378">Hydrolase</keyword>
<protein>
    <submittedName>
        <fullName evidence="2">HNH endonuclease</fullName>
    </submittedName>
</protein>
<dbReference type="EMBL" id="CAJSLV010000048">
    <property type="protein sequence ID" value="CAG6393361.1"/>
    <property type="molecule type" value="Genomic_DNA"/>
</dbReference>
<dbReference type="RefSeq" id="WP_251488969.1">
    <property type="nucleotide sequence ID" value="NZ_CAJSLV010000048.1"/>
</dbReference>